<dbReference type="CDD" id="cd00814">
    <property type="entry name" value="MetRS_core"/>
    <property type="match status" value="1"/>
</dbReference>
<organism evidence="13 14">
    <name type="scientific">Candidatus Woesebacteria bacterium RIFCSPHIGHO2_01_FULL_38_9b</name>
    <dbReference type="NCBI Taxonomy" id="1802493"/>
    <lineage>
        <taxon>Bacteria</taxon>
        <taxon>Candidatus Woeseibacteriota</taxon>
    </lineage>
</organism>
<comment type="catalytic activity">
    <reaction evidence="10">
        <text>tRNA(Met) + L-methionine + ATP = L-methionyl-tRNA(Met) + AMP + diphosphate</text>
        <dbReference type="Rhea" id="RHEA:13481"/>
        <dbReference type="Rhea" id="RHEA-COMP:9667"/>
        <dbReference type="Rhea" id="RHEA-COMP:9698"/>
        <dbReference type="ChEBI" id="CHEBI:30616"/>
        <dbReference type="ChEBI" id="CHEBI:33019"/>
        <dbReference type="ChEBI" id="CHEBI:57844"/>
        <dbReference type="ChEBI" id="CHEBI:78442"/>
        <dbReference type="ChEBI" id="CHEBI:78530"/>
        <dbReference type="ChEBI" id="CHEBI:456215"/>
        <dbReference type="EC" id="6.1.1.10"/>
    </reaction>
</comment>
<dbReference type="InterPro" id="IPR033911">
    <property type="entry name" value="MetRS_core"/>
</dbReference>
<dbReference type="Proteomes" id="UP000178750">
    <property type="component" value="Unassembled WGS sequence"/>
</dbReference>
<dbReference type="GO" id="GO:0005524">
    <property type="term" value="F:ATP binding"/>
    <property type="evidence" value="ECO:0007669"/>
    <property type="project" value="UniProtKB-KW"/>
</dbReference>
<evidence type="ECO:0000256" key="9">
    <source>
        <dbReference type="ARBA" id="ARBA00030904"/>
    </source>
</evidence>
<evidence type="ECO:0000313" key="13">
    <source>
        <dbReference type="EMBL" id="OGM22194.1"/>
    </source>
</evidence>
<dbReference type="Pfam" id="PF09334">
    <property type="entry name" value="tRNA-synt_1g"/>
    <property type="match status" value="2"/>
</dbReference>
<dbReference type="PRINTS" id="PR01041">
    <property type="entry name" value="TRNASYNTHMET"/>
</dbReference>
<evidence type="ECO:0000256" key="3">
    <source>
        <dbReference type="ARBA" id="ARBA00018753"/>
    </source>
</evidence>
<dbReference type="EMBL" id="MGGF01000008">
    <property type="protein sequence ID" value="OGM22194.1"/>
    <property type="molecule type" value="Genomic_DNA"/>
</dbReference>
<keyword evidence="5 11" id="KW-0547">Nucleotide-binding</keyword>
<gene>
    <name evidence="13" type="ORF">A2863_02215</name>
</gene>
<evidence type="ECO:0000256" key="5">
    <source>
        <dbReference type="ARBA" id="ARBA00022741"/>
    </source>
</evidence>
<dbReference type="Gene3D" id="3.40.50.620">
    <property type="entry name" value="HUPs"/>
    <property type="match status" value="1"/>
</dbReference>
<evidence type="ECO:0000256" key="7">
    <source>
        <dbReference type="ARBA" id="ARBA00022917"/>
    </source>
</evidence>
<dbReference type="Gene3D" id="2.170.220.10">
    <property type="match status" value="1"/>
</dbReference>
<comment type="caution">
    <text evidence="13">The sequence shown here is derived from an EMBL/GenBank/DDBJ whole genome shotgun (WGS) entry which is preliminary data.</text>
</comment>
<dbReference type="InterPro" id="IPR015413">
    <property type="entry name" value="Methionyl/Leucyl_tRNA_Synth"/>
</dbReference>
<dbReference type="EC" id="6.1.1.10" evidence="2"/>
<keyword evidence="6 11" id="KW-0067">ATP-binding</keyword>
<dbReference type="InterPro" id="IPR023457">
    <property type="entry name" value="Met-tRNA_synth_2"/>
</dbReference>
<comment type="function">
    <text evidence="1">Is required not only for elongation of protein synthesis but also for the initiation of all mRNA translation through initiator tRNA(fMet) aminoacylation.</text>
</comment>
<evidence type="ECO:0000256" key="2">
    <source>
        <dbReference type="ARBA" id="ARBA00012838"/>
    </source>
</evidence>
<proteinExistence type="inferred from homology"/>
<evidence type="ECO:0000256" key="8">
    <source>
        <dbReference type="ARBA" id="ARBA00023146"/>
    </source>
</evidence>
<evidence type="ECO:0000256" key="6">
    <source>
        <dbReference type="ARBA" id="ARBA00022840"/>
    </source>
</evidence>
<evidence type="ECO:0000256" key="4">
    <source>
        <dbReference type="ARBA" id="ARBA00022598"/>
    </source>
</evidence>
<dbReference type="InterPro" id="IPR014758">
    <property type="entry name" value="Met-tRNA_synth"/>
</dbReference>
<comment type="similarity">
    <text evidence="11">Belongs to the class-I aminoacyl-tRNA synthetase family.</text>
</comment>
<protein>
    <recommendedName>
        <fullName evidence="3">Methionine--tRNA ligase</fullName>
        <ecNumber evidence="2">6.1.1.10</ecNumber>
    </recommendedName>
    <alternativeName>
        <fullName evidence="9">Methionyl-tRNA synthetase</fullName>
    </alternativeName>
</protein>
<dbReference type="PANTHER" id="PTHR43326:SF1">
    <property type="entry name" value="METHIONINE--TRNA LIGASE, MITOCHONDRIAL"/>
    <property type="match status" value="1"/>
</dbReference>
<dbReference type="NCBIfam" id="TIGR00398">
    <property type="entry name" value="metG"/>
    <property type="match status" value="1"/>
</dbReference>
<sequence length="465" mass="53830">MARKKFYITTAIDYTNDVIHIGHSYQKILADSIARYHRLLGDETYFLIGTDEHGQKVEKSAIEKRIEPKKFVDEIAKEDKKEWDNLNISYDRFIRTTDEDHVKFAQEFYLKAKANGDIYLGKYEGLYCEGCEAYYEESQLVDGECPFHPNKELIKISEENYFFRLSKYQKFLEEYVESNKDFVIPEVKRKEILNFIKSGLRDFSVSRKGVDWGIPVPDDPEHTIYVWFDALINYLTFGVQKNCWPADVHVLGKDNQRFHAIYWPAMLKSSGYKIPKTILVHDFISLNGQKVSKSLGNVIRPSELVKEFGLSGIRYYFLRYGPLTNDVDITLDKIRKVYNADLANGLGNLIARVAAMAQKDSFRAPSAKALKFSKEVADAVEKYKLDEALSFIWQCIKRADLFINQRGVWNLKGKIKEAALTNLVKNIRQIAYDLQPFIPQTAEKIEKQFQGPTIKSGKPLFPRLK</sequence>
<evidence type="ECO:0000256" key="1">
    <source>
        <dbReference type="ARBA" id="ARBA00003314"/>
    </source>
</evidence>
<evidence type="ECO:0000313" key="14">
    <source>
        <dbReference type="Proteomes" id="UP000178750"/>
    </source>
</evidence>
<evidence type="ECO:0000256" key="11">
    <source>
        <dbReference type="RuleBase" id="RU363039"/>
    </source>
</evidence>
<dbReference type="AlphaFoldDB" id="A0A1F7Y4E6"/>
<dbReference type="SUPFAM" id="SSF47323">
    <property type="entry name" value="Anticodon-binding domain of a subclass of class I aminoacyl-tRNA synthetases"/>
    <property type="match status" value="1"/>
</dbReference>
<feature type="domain" description="Methionyl/Leucyl tRNA synthetase" evidence="12">
    <location>
        <begin position="7"/>
        <end position="147"/>
    </location>
</feature>
<dbReference type="GO" id="GO:0006431">
    <property type="term" value="P:methionyl-tRNA aminoacylation"/>
    <property type="evidence" value="ECO:0007669"/>
    <property type="project" value="InterPro"/>
</dbReference>
<dbReference type="Gene3D" id="1.10.730.10">
    <property type="entry name" value="Isoleucyl-tRNA Synthetase, Domain 1"/>
    <property type="match status" value="1"/>
</dbReference>
<keyword evidence="8 11" id="KW-0030">Aminoacyl-tRNA synthetase</keyword>
<keyword evidence="7 11" id="KW-0648">Protein biosynthesis</keyword>
<name>A0A1F7Y4E6_9BACT</name>
<reference evidence="13 14" key="1">
    <citation type="journal article" date="2016" name="Nat. Commun.">
        <title>Thousands of microbial genomes shed light on interconnected biogeochemical processes in an aquifer system.</title>
        <authorList>
            <person name="Anantharaman K."/>
            <person name="Brown C.T."/>
            <person name="Hug L.A."/>
            <person name="Sharon I."/>
            <person name="Castelle C.J."/>
            <person name="Probst A.J."/>
            <person name="Thomas B.C."/>
            <person name="Singh A."/>
            <person name="Wilkins M.J."/>
            <person name="Karaoz U."/>
            <person name="Brodie E.L."/>
            <person name="Williams K.H."/>
            <person name="Hubbard S.S."/>
            <person name="Banfield J.F."/>
        </authorList>
    </citation>
    <scope>NUCLEOTIDE SEQUENCE [LARGE SCALE GENOMIC DNA]</scope>
</reference>
<dbReference type="InterPro" id="IPR009080">
    <property type="entry name" value="tRNAsynth_Ia_anticodon-bd"/>
</dbReference>
<dbReference type="PANTHER" id="PTHR43326">
    <property type="entry name" value="METHIONYL-TRNA SYNTHETASE"/>
    <property type="match status" value="1"/>
</dbReference>
<dbReference type="FunFam" id="2.170.220.10:FF:000001">
    <property type="entry name" value="methionine--tRNA ligase, mitochondrial"/>
    <property type="match status" value="1"/>
</dbReference>
<evidence type="ECO:0000256" key="10">
    <source>
        <dbReference type="ARBA" id="ARBA00047364"/>
    </source>
</evidence>
<dbReference type="GO" id="GO:0004825">
    <property type="term" value="F:methionine-tRNA ligase activity"/>
    <property type="evidence" value="ECO:0007669"/>
    <property type="project" value="UniProtKB-EC"/>
</dbReference>
<feature type="domain" description="Methionyl/Leucyl tRNA synthetase" evidence="12">
    <location>
        <begin position="157"/>
        <end position="353"/>
    </location>
</feature>
<accession>A0A1F7Y4E6</accession>
<dbReference type="InterPro" id="IPR014729">
    <property type="entry name" value="Rossmann-like_a/b/a_fold"/>
</dbReference>
<dbReference type="SUPFAM" id="SSF52374">
    <property type="entry name" value="Nucleotidylyl transferase"/>
    <property type="match status" value="1"/>
</dbReference>
<keyword evidence="4 11" id="KW-0436">Ligase</keyword>
<evidence type="ECO:0000259" key="12">
    <source>
        <dbReference type="Pfam" id="PF09334"/>
    </source>
</evidence>